<evidence type="ECO:0000256" key="5">
    <source>
        <dbReference type="ARBA" id="ARBA00023235"/>
    </source>
</evidence>
<keyword evidence="5 7" id="KW-0413">Isomerase</keyword>
<evidence type="ECO:0000259" key="6">
    <source>
        <dbReference type="Pfam" id="PF00408"/>
    </source>
</evidence>
<evidence type="ECO:0000256" key="2">
    <source>
        <dbReference type="ARBA" id="ARBA00022553"/>
    </source>
</evidence>
<evidence type="ECO:0000256" key="4">
    <source>
        <dbReference type="ARBA" id="ARBA00022842"/>
    </source>
</evidence>
<dbReference type="PANTHER" id="PTHR43771:SF1">
    <property type="entry name" value="PHOSPHOMANNOMUTASE"/>
    <property type="match status" value="1"/>
</dbReference>
<reference evidence="7" key="1">
    <citation type="submission" date="2013-08" db="EMBL/GenBank/DDBJ databases">
        <authorList>
            <person name="Mendez C."/>
            <person name="Richter M."/>
            <person name="Ferrer M."/>
            <person name="Sanchez J."/>
        </authorList>
    </citation>
    <scope>NUCLEOTIDE SEQUENCE</scope>
</reference>
<evidence type="ECO:0000256" key="3">
    <source>
        <dbReference type="ARBA" id="ARBA00022723"/>
    </source>
</evidence>
<dbReference type="GO" id="GO:0016868">
    <property type="term" value="F:intramolecular phosphotransferase activity"/>
    <property type="evidence" value="ECO:0007669"/>
    <property type="project" value="InterPro"/>
</dbReference>
<name>T1CHU4_9ZZZZ</name>
<proteinExistence type="predicted"/>
<reference evidence="7" key="2">
    <citation type="journal article" date="2014" name="ISME J.">
        <title>Microbial stratification in low pH oxic and suboxic macroscopic growths along an acid mine drainage.</title>
        <authorList>
            <person name="Mendez-Garcia C."/>
            <person name="Mesa V."/>
            <person name="Sprenger R.R."/>
            <person name="Richter M."/>
            <person name="Diez M.S."/>
            <person name="Solano J."/>
            <person name="Bargiela R."/>
            <person name="Golyshina O.V."/>
            <person name="Manteca A."/>
            <person name="Ramos J.L."/>
            <person name="Gallego J.R."/>
            <person name="Llorente I."/>
            <person name="Martins Dos Santos V.A."/>
            <person name="Jensen O.N."/>
            <person name="Pelaez A.I."/>
            <person name="Sanchez J."/>
            <person name="Ferrer M."/>
        </authorList>
    </citation>
    <scope>NUCLEOTIDE SEQUENCE</scope>
</reference>
<dbReference type="InterPro" id="IPR036900">
    <property type="entry name" value="A-D-PHexomutase_C_sf"/>
</dbReference>
<comment type="cofactor">
    <cofactor evidence="1">
        <name>Mg(2+)</name>
        <dbReference type="ChEBI" id="CHEBI:18420"/>
    </cofactor>
</comment>
<dbReference type="AlphaFoldDB" id="T1CHU4"/>
<gene>
    <name evidence="7" type="ORF">B1A_07912</name>
</gene>
<keyword evidence="4" id="KW-0460">Magnesium</keyword>
<keyword evidence="3" id="KW-0479">Metal-binding</keyword>
<dbReference type="InterPro" id="IPR005843">
    <property type="entry name" value="A-D-PHexomutase_C"/>
</dbReference>
<evidence type="ECO:0000313" key="7">
    <source>
        <dbReference type="EMBL" id="EQD66900.1"/>
    </source>
</evidence>
<sequence>AKSILERIERHYADSVVAIDHIDGLSLEFPEWRFNLRGSNTEPLVRLNVESRASEALMREKTDEVLKLLEA</sequence>
<dbReference type="SUPFAM" id="SSF55957">
    <property type="entry name" value="Phosphoglucomutase, C-terminal domain"/>
    <property type="match status" value="1"/>
</dbReference>
<feature type="domain" description="Alpha-D-phosphohexomutase C-terminal" evidence="6">
    <location>
        <begin position="5"/>
        <end position="65"/>
    </location>
</feature>
<evidence type="ECO:0000256" key="1">
    <source>
        <dbReference type="ARBA" id="ARBA00001946"/>
    </source>
</evidence>
<comment type="caution">
    <text evidence="7">The sequence shown here is derived from an EMBL/GenBank/DDBJ whole genome shotgun (WGS) entry which is preliminary data.</text>
</comment>
<dbReference type="PANTHER" id="PTHR43771">
    <property type="entry name" value="PHOSPHOMANNOMUTASE"/>
    <property type="match status" value="1"/>
</dbReference>
<feature type="non-terminal residue" evidence="7">
    <location>
        <position position="1"/>
    </location>
</feature>
<organism evidence="7">
    <name type="scientific">mine drainage metagenome</name>
    <dbReference type="NCBI Taxonomy" id="410659"/>
    <lineage>
        <taxon>unclassified sequences</taxon>
        <taxon>metagenomes</taxon>
        <taxon>ecological metagenomes</taxon>
    </lineage>
</organism>
<protein>
    <submittedName>
        <fullName evidence="7">Protein containing Alpha-D-phosphohexomutase</fullName>
        <ecNumber evidence="7">5.4.2.-</ecNumber>
    </submittedName>
</protein>
<keyword evidence="2" id="KW-0597">Phosphoprotein</keyword>
<dbReference type="EC" id="5.4.2.-" evidence="7"/>
<dbReference type="Pfam" id="PF00408">
    <property type="entry name" value="PGM_PMM_IV"/>
    <property type="match status" value="1"/>
</dbReference>
<dbReference type="GO" id="GO:0046872">
    <property type="term" value="F:metal ion binding"/>
    <property type="evidence" value="ECO:0007669"/>
    <property type="project" value="UniProtKB-KW"/>
</dbReference>
<accession>T1CHU4</accession>
<dbReference type="EMBL" id="AUZX01005666">
    <property type="protein sequence ID" value="EQD66900.1"/>
    <property type="molecule type" value="Genomic_DNA"/>
</dbReference>
<dbReference type="Gene3D" id="3.30.310.50">
    <property type="entry name" value="Alpha-D-phosphohexomutase, C-terminal domain"/>
    <property type="match status" value="1"/>
</dbReference>